<dbReference type="InterPro" id="IPR001789">
    <property type="entry name" value="Sig_transdc_resp-reg_receiver"/>
</dbReference>
<evidence type="ECO:0000256" key="1">
    <source>
        <dbReference type="PROSITE-ProRule" id="PRU00169"/>
    </source>
</evidence>
<dbReference type="OrthoDB" id="70360at2"/>
<dbReference type="PANTHER" id="PTHR44520">
    <property type="entry name" value="RESPONSE REGULATOR RCP1-RELATED"/>
    <property type="match status" value="1"/>
</dbReference>
<keyword evidence="4" id="KW-1185">Reference proteome</keyword>
<gene>
    <name evidence="3" type="ORF">SAMN00790413_03401</name>
</gene>
<keyword evidence="3" id="KW-0238">DNA-binding</keyword>
<dbReference type="Pfam" id="PF00072">
    <property type="entry name" value="Response_reg"/>
    <property type="match status" value="1"/>
</dbReference>
<feature type="modified residue" description="4-aspartylphosphate" evidence="1">
    <location>
        <position position="61"/>
    </location>
</feature>
<evidence type="ECO:0000313" key="3">
    <source>
        <dbReference type="EMBL" id="SMB85434.1"/>
    </source>
</evidence>
<organism evidence="3 4">
    <name type="scientific">Deinococcus hopiensis KR-140</name>
    <dbReference type="NCBI Taxonomy" id="695939"/>
    <lineage>
        <taxon>Bacteria</taxon>
        <taxon>Thermotogati</taxon>
        <taxon>Deinococcota</taxon>
        <taxon>Deinococci</taxon>
        <taxon>Deinococcales</taxon>
        <taxon>Deinococcaceae</taxon>
        <taxon>Deinococcus</taxon>
    </lineage>
</organism>
<dbReference type="GO" id="GO:0000160">
    <property type="term" value="P:phosphorelay signal transduction system"/>
    <property type="evidence" value="ECO:0007669"/>
    <property type="project" value="InterPro"/>
</dbReference>
<dbReference type="RefSeq" id="WP_084047354.1">
    <property type="nucleotide sequence ID" value="NZ_FWWU01000008.1"/>
</dbReference>
<dbReference type="SMART" id="SM00448">
    <property type="entry name" value="REC"/>
    <property type="match status" value="1"/>
</dbReference>
<dbReference type="STRING" id="695939.SAMN00790413_03401"/>
<dbReference type="InterPro" id="IPR011006">
    <property type="entry name" value="CheY-like_superfamily"/>
</dbReference>
<dbReference type="InterPro" id="IPR052893">
    <property type="entry name" value="TCS_response_regulator"/>
</dbReference>
<accession>A0A1W1UXF8</accession>
<keyword evidence="1" id="KW-0597">Phosphoprotein</keyword>
<evidence type="ECO:0000259" key="2">
    <source>
        <dbReference type="PROSITE" id="PS50110"/>
    </source>
</evidence>
<dbReference type="AlphaFoldDB" id="A0A1W1UXF8"/>
<reference evidence="3 4" key="1">
    <citation type="submission" date="2017-04" db="EMBL/GenBank/DDBJ databases">
        <authorList>
            <person name="Afonso C.L."/>
            <person name="Miller P.J."/>
            <person name="Scott M.A."/>
            <person name="Spackman E."/>
            <person name="Goraichik I."/>
            <person name="Dimitrov K.M."/>
            <person name="Suarez D.L."/>
            <person name="Swayne D.E."/>
        </authorList>
    </citation>
    <scope>NUCLEOTIDE SEQUENCE [LARGE SCALE GENOMIC DNA]</scope>
    <source>
        <strain evidence="3 4">KR-140</strain>
    </source>
</reference>
<dbReference type="SUPFAM" id="SSF52172">
    <property type="entry name" value="CheY-like"/>
    <property type="match status" value="1"/>
</dbReference>
<evidence type="ECO:0000313" key="4">
    <source>
        <dbReference type="Proteomes" id="UP000192582"/>
    </source>
</evidence>
<sequence length="113" mass="12298">MHSSTPVQSLLLVEDNSADFLLIKEVLKDIDLDLQLDVLSDGKKVLPYLDTHACPNLMLMDMHMPGMTGLEVLHALAGRHEGRIIMWSTGCSAAEVQRVLDAGADGFVQKPGT</sequence>
<dbReference type="PANTHER" id="PTHR44520:SF2">
    <property type="entry name" value="RESPONSE REGULATOR RCP1"/>
    <property type="match status" value="1"/>
</dbReference>
<dbReference type="Gene3D" id="3.40.50.2300">
    <property type="match status" value="1"/>
</dbReference>
<dbReference type="EMBL" id="FWWU01000008">
    <property type="protein sequence ID" value="SMB85434.1"/>
    <property type="molecule type" value="Genomic_DNA"/>
</dbReference>
<feature type="domain" description="Response regulatory" evidence="2">
    <location>
        <begin position="9"/>
        <end position="113"/>
    </location>
</feature>
<dbReference type="GO" id="GO:0003677">
    <property type="term" value="F:DNA binding"/>
    <property type="evidence" value="ECO:0007669"/>
    <property type="project" value="UniProtKB-KW"/>
</dbReference>
<name>A0A1W1UXF8_9DEIO</name>
<dbReference type="Proteomes" id="UP000192582">
    <property type="component" value="Unassembled WGS sequence"/>
</dbReference>
<protein>
    <submittedName>
        <fullName evidence="3">Response regulator containing a CheY-like receiver domain and an HTH DNA-binding domain</fullName>
    </submittedName>
</protein>
<dbReference type="PROSITE" id="PS50110">
    <property type="entry name" value="RESPONSE_REGULATORY"/>
    <property type="match status" value="1"/>
</dbReference>
<proteinExistence type="predicted"/>